<dbReference type="Pfam" id="PF01535">
    <property type="entry name" value="PPR"/>
    <property type="match status" value="3"/>
</dbReference>
<dbReference type="AlphaFoldDB" id="A0ABD3QCV5"/>
<dbReference type="InterPro" id="IPR002885">
    <property type="entry name" value="PPR_rpt"/>
</dbReference>
<evidence type="ECO:0000313" key="3">
    <source>
        <dbReference type="EMBL" id="KAL3797932.1"/>
    </source>
</evidence>
<feature type="repeat" description="PPR" evidence="2">
    <location>
        <begin position="461"/>
        <end position="491"/>
    </location>
</feature>
<dbReference type="Pfam" id="PF13812">
    <property type="entry name" value="PPR_3"/>
    <property type="match status" value="2"/>
</dbReference>
<organism evidence="3 4">
    <name type="scientific">Cyclotella atomus</name>
    <dbReference type="NCBI Taxonomy" id="382360"/>
    <lineage>
        <taxon>Eukaryota</taxon>
        <taxon>Sar</taxon>
        <taxon>Stramenopiles</taxon>
        <taxon>Ochrophyta</taxon>
        <taxon>Bacillariophyta</taxon>
        <taxon>Coscinodiscophyceae</taxon>
        <taxon>Thalassiosirophycidae</taxon>
        <taxon>Stephanodiscales</taxon>
        <taxon>Stephanodiscaceae</taxon>
        <taxon>Cyclotella</taxon>
    </lineage>
</organism>
<dbReference type="PROSITE" id="PS51375">
    <property type="entry name" value="PPR"/>
    <property type="match status" value="4"/>
</dbReference>
<sequence length="830" mass="92985">MRPRRAFFFTSVLYAHLPSAHQEVAYVSAFVGSTSMKRKQRCGPVQSPILRDTESKISSTSLLYTVNKELGHQVTNRMREAELVESTLSNSLHEARITHYTSKRTTLPLFPSVRQCNAAIATFGDSGDFRRALKMFTEMRKSASIIRRMTRSSNLFSHIDTNESTRLEWEEKTESSTDTKSSSCLDLVEEAPVPTLVTYSTLISRAVGVGKPRVAIRLWNLMKNQPTFYTNVISRKMRQGRISDPEAIWLELLKTSQPHKVILAFMDPIELKRLEVEHDAIVPDAIFCNTLMNAYAKLGDHLMARFILNSMLRSSGKDTKDGIVLHEIPQTKPTIVTFNTLADACKEAGDLAAGLEVLELMKSHNQQPDARTYTILISTVARKPKLPQVKNVNSGGESDPDRAFDLLSEMQEKGIKPNGVTFSALIDVCGRCRRADLALNGLRIMLLQKKAENNTKPLINEVGAWTAAITACGKYGRIDTALRLFDAMQRQFQVKPNVITCGALTDSLVKAGRVAETIEVLQYMKNEGIVPGEVMYTSLMSSALELAQRKNDAILTVDGLQVKVIDRLVNDIDEEESRNATENSILLYSELMRSMVRGNMEAGERREAVLVRIFLAFGEMKGAGITPDVACYNSLLRACSFAGDAARARAVWIKMQEDGLEPNDSSFRDVLRAAAKEGRSDIADFIWNDAMSRKKSPYDNSFSPRVSDFELLLSTYWSEIQKTTNHTARMCGHRKILDAYESLQSQDRISLSEIEHNQPLMLTVLRSAVSVVLVPRKEETSDDIRERVRARSLAVEIAGLEVMHGALSSSTVDRKMKKALSLAREWMHYH</sequence>
<evidence type="ECO:0000256" key="1">
    <source>
        <dbReference type="ARBA" id="ARBA00007626"/>
    </source>
</evidence>
<dbReference type="Proteomes" id="UP001530400">
    <property type="component" value="Unassembled WGS sequence"/>
</dbReference>
<accession>A0ABD3QCV5</accession>
<evidence type="ECO:0000256" key="2">
    <source>
        <dbReference type="PROSITE-ProRule" id="PRU00708"/>
    </source>
</evidence>
<dbReference type="InterPro" id="IPR050872">
    <property type="entry name" value="PPR_P_subfamily"/>
</dbReference>
<dbReference type="PANTHER" id="PTHR46128:SF329">
    <property type="entry name" value="MITOCHONDRIAL GROUP I INTRON SPLICING FACTOR DMR1"/>
    <property type="match status" value="1"/>
</dbReference>
<proteinExistence type="inferred from homology"/>
<comment type="caution">
    <text evidence="3">The sequence shown here is derived from an EMBL/GenBank/DDBJ whole genome shotgun (WGS) entry which is preliminary data.</text>
</comment>
<name>A0ABD3QCV5_9STRA</name>
<dbReference type="EMBL" id="JALLPJ020000234">
    <property type="protein sequence ID" value="KAL3797932.1"/>
    <property type="molecule type" value="Genomic_DNA"/>
</dbReference>
<protein>
    <recommendedName>
        <fullName evidence="5">Pentatricopeptide repeat-containing protein</fullName>
    </recommendedName>
</protein>
<dbReference type="InterPro" id="IPR011990">
    <property type="entry name" value="TPR-like_helical_dom_sf"/>
</dbReference>
<gene>
    <name evidence="3" type="ORF">ACHAWO_001413</name>
</gene>
<dbReference type="Pfam" id="PF13041">
    <property type="entry name" value="PPR_2"/>
    <property type="match status" value="2"/>
</dbReference>
<dbReference type="NCBIfam" id="TIGR00756">
    <property type="entry name" value="PPR"/>
    <property type="match status" value="4"/>
</dbReference>
<feature type="repeat" description="PPR" evidence="2">
    <location>
        <begin position="497"/>
        <end position="531"/>
    </location>
</feature>
<dbReference type="Gene3D" id="1.25.40.10">
    <property type="entry name" value="Tetratricopeptide repeat domain"/>
    <property type="match status" value="4"/>
</dbReference>
<evidence type="ECO:0008006" key="5">
    <source>
        <dbReference type="Google" id="ProtNLM"/>
    </source>
</evidence>
<feature type="repeat" description="PPR" evidence="2">
    <location>
        <begin position="334"/>
        <end position="368"/>
    </location>
</feature>
<evidence type="ECO:0000313" key="4">
    <source>
        <dbReference type="Proteomes" id="UP001530400"/>
    </source>
</evidence>
<reference evidence="3 4" key="1">
    <citation type="submission" date="2024-10" db="EMBL/GenBank/DDBJ databases">
        <title>Updated reference genomes for cyclostephanoid diatoms.</title>
        <authorList>
            <person name="Roberts W.R."/>
            <person name="Alverson A.J."/>
        </authorList>
    </citation>
    <scope>NUCLEOTIDE SEQUENCE [LARGE SCALE GENOMIC DNA]</scope>
    <source>
        <strain evidence="3 4">AJA010-31</strain>
    </source>
</reference>
<dbReference type="PANTHER" id="PTHR46128">
    <property type="entry name" value="MITOCHONDRIAL GROUP I INTRON SPLICING FACTOR CCM1"/>
    <property type="match status" value="1"/>
</dbReference>
<keyword evidence="4" id="KW-1185">Reference proteome</keyword>
<feature type="repeat" description="PPR" evidence="2">
    <location>
        <begin position="628"/>
        <end position="662"/>
    </location>
</feature>
<comment type="similarity">
    <text evidence="1">Belongs to the PPR family. P subfamily.</text>
</comment>